<comment type="catalytic activity">
    <reaction evidence="7">
        <text>DNA(n) + a 2'-deoxyribonucleoside 5'-triphosphate = DNA(n+1) + diphosphate</text>
        <dbReference type="Rhea" id="RHEA:22508"/>
        <dbReference type="Rhea" id="RHEA-COMP:17339"/>
        <dbReference type="Rhea" id="RHEA-COMP:17340"/>
        <dbReference type="ChEBI" id="CHEBI:33019"/>
        <dbReference type="ChEBI" id="CHEBI:61560"/>
        <dbReference type="ChEBI" id="CHEBI:173112"/>
        <dbReference type="EC" id="2.7.7.7"/>
    </reaction>
</comment>
<dbReference type="PANTHER" id="PTHR34388:SF1">
    <property type="entry name" value="DNA POLYMERASE III SUBUNIT DELTA"/>
    <property type="match status" value="1"/>
</dbReference>
<dbReference type="AlphaFoldDB" id="A0A1G2FWD3"/>
<dbReference type="Gene3D" id="1.10.8.60">
    <property type="match status" value="1"/>
</dbReference>
<keyword evidence="5" id="KW-0239">DNA-directed DNA polymerase</keyword>
<dbReference type="Gene3D" id="3.40.50.300">
    <property type="entry name" value="P-loop containing nucleotide triphosphate hydrolases"/>
    <property type="match status" value="1"/>
</dbReference>
<comment type="caution">
    <text evidence="9">The sequence shown here is derived from an EMBL/GenBank/DDBJ whole genome shotgun (WGS) entry which is preliminary data.</text>
</comment>
<proteinExistence type="inferred from homology"/>
<dbReference type="GO" id="GO:0006261">
    <property type="term" value="P:DNA-templated DNA replication"/>
    <property type="evidence" value="ECO:0007669"/>
    <property type="project" value="TreeGrafter"/>
</dbReference>
<keyword evidence="2" id="KW-0808">Transferase</keyword>
<name>A0A1G2FWD3_9BACT</name>
<accession>A0A1G2FWD3</accession>
<reference evidence="9 10" key="1">
    <citation type="journal article" date="2016" name="Nat. Commun.">
        <title>Thousands of microbial genomes shed light on interconnected biogeochemical processes in an aquifer system.</title>
        <authorList>
            <person name="Anantharaman K."/>
            <person name="Brown C.T."/>
            <person name="Hug L.A."/>
            <person name="Sharon I."/>
            <person name="Castelle C.J."/>
            <person name="Probst A.J."/>
            <person name="Thomas B.C."/>
            <person name="Singh A."/>
            <person name="Wilkins M.J."/>
            <person name="Karaoz U."/>
            <person name="Brodie E.L."/>
            <person name="Williams K.H."/>
            <person name="Hubbard S.S."/>
            <person name="Banfield J.F."/>
        </authorList>
    </citation>
    <scope>NUCLEOTIDE SEQUENCE [LARGE SCALE GENOMIC DNA]</scope>
</reference>
<dbReference type="InterPro" id="IPR027417">
    <property type="entry name" value="P-loop_NTPase"/>
</dbReference>
<dbReference type="Gene3D" id="1.20.272.10">
    <property type="match status" value="1"/>
</dbReference>
<evidence type="ECO:0000256" key="5">
    <source>
        <dbReference type="ARBA" id="ARBA00022932"/>
    </source>
</evidence>
<dbReference type="GO" id="GO:0009360">
    <property type="term" value="C:DNA polymerase III complex"/>
    <property type="evidence" value="ECO:0007669"/>
    <property type="project" value="TreeGrafter"/>
</dbReference>
<evidence type="ECO:0000256" key="2">
    <source>
        <dbReference type="ARBA" id="ARBA00022679"/>
    </source>
</evidence>
<dbReference type="NCBIfam" id="TIGR01128">
    <property type="entry name" value="holA"/>
    <property type="match status" value="1"/>
</dbReference>
<evidence type="ECO:0000256" key="3">
    <source>
        <dbReference type="ARBA" id="ARBA00022695"/>
    </source>
</evidence>
<dbReference type="Proteomes" id="UP000177126">
    <property type="component" value="Unassembled WGS sequence"/>
</dbReference>
<dbReference type="Pfam" id="PF21694">
    <property type="entry name" value="DNA_pol3_delta_C"/>
    <property type="match status" value="1"/>
</dbReference>
<sequence>MVVNSNIEINIFMVFFFYGVDSFRIRQKVNLVIGGYQAKHKSGLNLCGFDFGEAEEFGKLKNFLESYSMFAEKKLSVVNGLFGASKEAQEDFMEYLKNRDVLKTQEKFLVVAQELALSEDKKSKQKYVLKNNQELFKALINKNVKVEEFDHLAGAKLEAWIRKEVESVGAKIDDKAVRKLALFVGADLWQMKNEIDKLAAFANAGAINESMVDELVKSRIENDIFKTVDALAARNKQLALTLLHRHLAEGESEIYLLSMLVYQFRNLLLVKSEIERGVQFQALVKTIKLHPFVLRKSFEQGKGFTLMALKKIYERLLELDIATKSGRIEPQVALDLVVREITG</sequence>
<dbReference type="GO" id="GO:0003677">
    <property type="term" value="F:DNA binding"/>
    <property type="evidence" value="ECO:0007669"/>
    <property type="project" value="InterPro"/>
</dbReference>
<evidence type="ECO:0000259" key="8">
    <source>
        <dbReference type="Pfam" id="PF21694"/>
    </source>
</evidence>
<evidence type="ECO:0000256" key="1">
    <source>
        <dbReference type="ARBA" id="ARBA00012417"/>
    </source>
</evidence>
<evidence type="ECO:0000256" key="7">
    <source>
        <dbReference type="ARBA" id="ARBA00049244"/>
    </source>
</evidence>
<feature type="domain" description="DNA polymerase III delta subunit-like C-terminal" evidence="8">
    <location>
        <begin position="221"/>
        <end position="338"/>
    </location>
</feature>
<evidence type="ECO:0000256" key="6">
    <source>
        <dbReference type="ARBA" id="ARBA00034754"/>
    </source>
</evidence>
<protein>
    <recommendedName>
        <fullName evidence="1">DNA-directed DNA polymerase</fullName>
        <ecNumber evidence="1">2.7.7.7</ecNumber>
    </recommendedName>
</protein>
<dbReference type="EC" id="2.7.7.7" evidence="1"/>
<keyword evidence="3" id="KW-0548">Nucleotidyltransferase</keyword>
<organism evidence="9 10">
    <name type="scientific">Candidatus Portnoybacteria bacterium RIFCSPLOWO2_02_FULL_39_11</name>
    <dbReference type="NCBI Taxonomy" id="1802001"/>
    <lineage>
        <taxon>Bacteria</taxon>
        <taxon>Candidatus Portnoyibacteriota</taxon>
    </lineage>
</organism>
<evidence type="ECO:0000313" key="9">
    <source>
        <dbReference type="EMBL" id="OGZ42396.1"/>
    </source>
</evidence>
<comment type="similarity">
    <text evidence="6">Belongs to the DNA polymerase HolA subunit family.</text>
</comment>
<dbReference type="InterPro" id="IPR005790">
    <property type="entry name" value="DNA_polIII_delta"/>
</dbReference>
<dbReference type="SUPFAM" id="SSF48019">
    <property type="entry name" value="post-AAA+ oligomerization domain-like"/>
    <property type="match status" value="1"/>
</dbReference>
<keyword evidence="4" id="KW-0235">DNA replication</keyword>
<evidence type="ECO:0000256" key="4">
    <source>
        <dbReference type="ARBA" id="ARBA00022705"/>
    </source>
</evidence>
<dbReference type="InterPro" id="IPR008921">
    <property type="entry name" value="DNA_pol3_clamp-load_cplx_C"/>
</dbReference>
<dbReference type="GO" id="GO:0003887">
    <property type="term" value="F:DNA-directed DNA polymerase activity"/>
    <property type="evidence" value="ECO:0007669"/>
    <property type="project" value="UniProtKB-KW"/>
</dbReference>
<dbReference type="SUPFAM" id="SSF52540">
    <property type="entry name" value="P-loop containing nucleoside triphosphate hydrolases"/>
    <property type="match status" value="1"/>
</dbReference>
<gene>
    <name evidence="9" type="ORF">A3B04_00540</name>
</gene>
<dbReference type="EMBL" id="MHNF01000001">
    <property type="protein sequence ID" value="OGZ42396.1"/>
    <property type="molecule type" value="Genomic_DNA"/>
</dbReference>
<dbReference type="PANTHER" id="PTHR34388">
    <property type="entry name" value="DNA POLYMERASE III SUBUNIT DELTA"/>
    <property type="match status" value="1"/>
</dbReference>
<evidence type="ECO:0000313" key="10">
    <source>
        <dbReference type="Proteomes" id="UP000177126"/>
    </source>
</evidence>
<dbReference type="InterPro" id="IPR048466">
    <property type="entry name" value="DNA_pol3_delta-like_C"/>
</dbReference>